<gene>
    <name evidence="8" type="ORF">D5F11_005235</name>
</gene>
<dbReference type="Pfam" id="PF04347">
    <property type="entry name" value="FliO"/>
    <property type="match status" value="1"/>
</dbReference>
<feature type="signal peptide" evidence="7">
    <location>
        <begin position="1"/>
        <end position="25"/>
    </location>
</feature>
<evidence type="ECO:0000313" key="9">
    <source>
        <dbReference type="Proteomes" id="UP000287296"/>
    </source>
</evidence>
<evidence type="ECO:0000256" key="3">
    <source>
        <dbReference type="ARBA" id="ARBA00022692"/>
    </source>
</evidence>
<keyword evidence="7" id="KW-0732">Signal</keyword>
<keyword evidence="4 6" id="KW-1133">Transmembrane helix</keyword>
<comment type="subcellular location">
    <subcellularLocation>
        <location evidence="1">Cell membrane</location>
    </subcellularLocation>
</comment>
<evidence type="ECO:0000256" key="5">
    <source>
        <dbReference type="ARBA" id="ARBA00023136"/>
    </source>
</evidence>
<dbReference type="Proteomes" id="UP000287296">
    <property type="component" value="Unassembled WGS sequence"/>
</dbReference>
<evidence type="ECO:0000256" key="6">
    <source>
        <dbReference type="SAM" id="Phobius"/>
    </source>
</evidence>
<feature type="transmembrane region" description="Helical" evidence="6">
    <location>
        <begin position="62"/>
        <end position="85"/>
    </location>
</feature>
<accession>A0A429XCQ0</accession>
<comment type="caution">
    <text evidence="8">The sequence shown here is derived from an EMBL/GenBank/DDBJ whole genome shotgun (WGS) entry which is preliminary data.</text>
</comment>
<organism evidence="8 9">
    <name type="scientific">Siminovitchia terrae</name>
    <name type="common">Bacillus terrae</name>
    <dbReference type="NCBI Taxonomy" id="1914933"/>
    <lineage>
        <taxon>Bacteria</taxon>
        <taxon>Bacillati</taxon>
        <taxon>Bacillota</taxon>
        <taxon>Bacilli</taxon>
        <taxon>Bacillales</taxon>
        <taxon>Bacillaceae</taxon>
        <taxon>Siminovitchia</taxon>
    </lineage>
</organism>
<dbReference type="AlphaFoldDB" id="A0A429XCQ0"/>
<evidence type="ECO:0000313" key="8">
    <source>
        <dbReference type="EMBL" id="RST60753.1"/>
    </source>
</evidence>
<keyword evidence="8" id="KW-0966">Cell projection</keyword>
<dbReference type="OrthoDB" id="2376965at2"/>
<dbReference type="EMBL" id="QYTW02000003">
    <property type="protein sequence ID" value="RST60753.1"/>
    <property type="molecule type" value="Genomic_DNA"/>
</dbReference>
<keyword evidence="3 6" id="KW-0812">Transmembrane</keyword>
<keyword evidence="5 6" id="KW-0472">Membrane</keyword>
<keyword evidence="8" id="KW-0969">Cilium</keyword>
<evidence type="ECO:0000256" key="1">
    <source>
        <dbReference type="ARBA" id="ARBA00004236"/>
    </source>
</evidence>
<evidence type="ECO:0000256" key="7">
    <source>
        <dbReference type="SAM" id="SignalP"/>
    </source>
</evidence>
<keyword evidence="2" id="KW-1003">Cell membrane</keyword>
<proteinExistence type="predicted"/>
<name>A0A429XCQ0_SIMTE</name>
<dbReference type="InterPro" id="IPR022781">
    <property type="entry name" value="Flagellar_biosynth_FliO"/>
</dbReference>
<evidence type="ECO:0000256" key="4">
    <source>
        <dbReference type="ARBA" id="ARBA00022989"/>
    </source>
</evidence>
<protein>
    <submittedName>
        <fullName evidence="8">Flagellar biosynthesis protein FliZ</fullName>
    </submittedName>
</protein>
<evidence type="ECO:0000256" key="2">
    <source>
        <dbReference type="ARBA" id="ARBA00022475"/>
    </source>
</evidence>
<feature type="chain" id="PRO_5019386448" evidence="7">
    <location>
        <begin position="26"/>
        <end position="219"/>
    </location>
</feature>
<dbReference type="GO" id="GO:0016020">
    <property type="term" value="C:membrane"/>
    <property type="evidence" value="ECO:0007669"/>
    <property type="project" value="InterPro"/>
</dbReference>
<dbReference type="GO" id="GO:0044781">
    <property type="term" value="P:bacterial-type flagellum organization"/>
    <property type="evidence" value="ECO:0007669"/>
    <property type="project" value="InterPro"/>
</dbReference>
<dbReference type="RefSeq" id="WP_120115161.1">
    <property type="nucleotide sequence ID" value="NZ_BORI01000007.1"/>
</dbReference>
<keyword evidence="8" id="KW-0282">Flagellum</keyword>
<sequence>MKNKWMVLLLILIVLTNSKPYPVHASPKGSVEECIKNPDKCEEPESLNKSQMENSRNESLSIGFFDVFKTIFALVFVIALLYFLLKFINKKSQSYQQNRIVQNLGGTALGGNRSIQIVKAGNRLLILGVGENVQLLREITNEQEQQEILTQYNEQLEGSIQSADVVTKVAANIKDMLKSKRDEKNPNTFEEHFKNEMDAIKKQRQNILKELQGKGHDEK</sequence>
<reference evidence="8 9" key="1">
    <citation type="submission" date="2018-12" db="EMBL/GenBank/DDBJ databases">
        <authorList>
            <person name="Sun L."/>
            <person name="Chen Z."/>
        </authorList>
    </citation>
    <scope>NUCLEOTIDE SEQUENCE [LARGE SCALE GENOMIC DNA]</scope>
    <source>
        <strain evidence="8 9">LMG 29736</strain>
    </source>
</reference>